<evidence type="ECO:0000313" key="3">
    <source>
        <dbReference type="Proteomes" id="UP000824890"/>
    </source>
</evidence>
<keyword evidence="1" id="KW-0812">Transmembrane</keyword>
<sequence>MLKYHGSGEWDKNRREWRVERQTRPHESGKLYHGTCSVCIVLFLFCIILFLLCIWSRNLY</sequence>
<evidence type="ECO:0000256" key="1">
    <source>
        <dbReference type="SAM" id="Phobius"/>
    </source>
</evidence>
<organism evidence="2 3">
    <name type="scientific">Brassica napus</name>
    <name type="common">Rape</name>
    <dbReference type="NCBI Taxonomy" id="3708"/>
    <lineage>
        <taxon>Eukaryota</taxon>
        <taxon>Viridiplantae</taxon>
        <taxon>Streptophyta</taxon>
        <taxon>Embryophyta</taxon>
        <taxon>Tracheophyta</taxon>
        <taxon>Spermatophyta</taxon>
        <taxon>Magnoliopsida</taxon>
        <taxon>eudicotyledons</taxon>
        <taxon>Gunneridae</taxon>
        <taxon>Pentapetalae</taxon>
        <taxon>rosids</taxon>
        <taxon>malvids</taxon>
        <taxon>Brassicales</taxon>
        <taxon>Brassicaceae</taxon>
        <taxon>Brassiceae</taxon>
        <taxon>Brassica</taxon>
    </lineage>
</organism>
<keyword evidence="1" id="KW-1133">Transmembrane helix</keyword>
<dbReference type="EMBL" id="JAGKQM010000012">
    <property type="protein sequence ID" value="KAH0898412.1"/>
    <property type="molecule type" value="Genomic_DNA"/>
</dbReference>
<feature type="transmembrane region" description="Helical" evidence="1">
    <location>
        <begin position="31"/>
        <end position="55"/>
    </location>
</feature>
<evidence type="ECO:0000313" key="2">
    <source>
        <dbReference type="EMBL" id="KAH0898412.1"/>
    </source>
</evidence>
<reference evidence="2 3" key="1">
    <citation type="submission" date="2021-05" db="EMBL/GenBank/DDBJ databases">
        <title>Genome Assembly of Synthetic Allotetraploid Brassica napus Reveals Homoeologous Exchanges between Subgenomes.</title>
        <authorList>
            <person name="Davis J.T."/>
        </authorList>
    </citation>
    <scope>NUCLEOTIDE SEQUENCE [LARGE SCALE GENOMIC DNA]</scope>
    <source>
        <strain evidence="3">cv. Da-Ae</strain>
        <tissue evidence="2">Seedling</tissue>
    </source>
</reference>
<comment type="caution">
    <text evidence="2">The sequence shown here is derived from an EMBL/GenBank/DDBJ whole genome shotgun (WGS) entry which is preliminary data.</text>
</comment>
<protein>
    <submittedName>
        <fullName evidence="2">Uncharacterized protein</fullName>
    </submittedName>
</protein>
<keyword evidence="3" id="KW-1185">Reference proteome</keyword>
<accession>A0ABQ8B0V3</accession>
<dbReference type="Proteomes" id="UP000824890">
    <property type="component" value="Unassembled WGS sequence"/>
</dbReference>
<keyword evidence="1" id="KW-0472">Membrane</keyword>
<proteinExistence type="predicted"/>
<name>A0ABQ8B0V3_BRANA</name>
<gene>
    <name evidence="2" type="ORF">HID58_047980</name>
</gene>